<gene>
    <name evidence="2" type="ORF">CSSPTR1EN2_LOCUS21727</name>
</gene>
<proteinExistence type="predicted"/>
<sequence>MTLVAVLLRPKISSGPPTHSWFLPHYRRYSSSVHFQRNGELVAHGRRREGFTKRLKGGSASMTNMLVPVLQSHSQRVLQLNALPDHLVVLVHGILGSSSDWTYVESELKRRLGNKFQIHASSVNSFLQTFAGIDFCGKRLADEVQQIVDGTPSLTRISFVAHSLGGLFARYAIAALYTPQVDLIEDIVLLGEPQSQSQEHPGLQCHQEAKVAALVPVNFVTLASPHLGVRGKNQLPFLLGLPLLEEIAVPIAPFVVGQTGKQLFLTDGKPNDQPLLLQMASDCPEGPFISALRSFKSRVVYANVNYDYMVGWRTSSIRRESELSKPPQNSLHGYKHVVNVAYCPAVESESLSFEQGTARTKVAAQMVPSSMKAASYHDMLEEEMVQGLQQVSWQKVDVSFHSALWPFLAHGAIHVKHKWLHYEGAGVIAHVAETLKQQESCVPLEASS</sequence>
<dbReference type="InterPro" id="IPR007751">
    <property type="entry name" value="DUF676_lipase-like"/>
</dbReference>
<evidence type="ECO:0000313" key="3">
    <source>
        <dbReference type="Proteomes" id="UP001497512"/>
    </source>
</evidence>
<dbReference type="Gene3D" id="3.40.50.1820">
    <property type="entry name" value="alpha/beta hydrolase"/>
    <property type="match status" value="1"/>
</dbReference>
<reference evidence="2" key="1">
    <citation type="submission" date="2024-02" db="EMBL/GenBank/DDBJ databases">
        <authorList>
            <consortium name="ELIXIR-Norway"/>
            <consortium name="Elixir Norway"/>
        </authorList>
    </citation>
    <scope>NUCLEOTIDE SEQUENCE</scope>
</reference>
<dbReference type="SUPFAM" id="SSF53474">
    <property type="entry name" value="alpha/beta-Hydrolases"/>
    <property type="match status" value="1"/>
</dbReference>
<name>A0ABP0UYV3_9BRYO</name>
<evidence type="ECO:0000313" key="2">
    <source>
        <dbReference type="EMBL" id="CAK9233814.1"/>
    </source>
</evidence>
<feature type="domain" description="DUF676" evidence="1">
    <location>
        <begin position="84"/>
        <end position="314"/>
    </location>
</feature>
<dbReference type="PANTHER" id="PTHR12482">
    <property type="entry name" value="LIPASE ROG1-RELATED-RELATED"/>
    <property type="match status" value="1"/>
</dbReference>
<dbReference type="Proteomes" id="UP001497512">
    <property type="component" value="Chromosome 8"/>
</dbReference>
<protein>
    <recommendedName>
        <fullName evidence="1">DUF676 domain-containing protein</fullName>
    </recommendedName>
</protein>
<accession>A0ABP0UYV3</accession>
<organism evidence="2 3">
    <name type="scientific">Sphagnum troendelagicum</name>
    <dbReference type="NCBI Taxonomy" id="128251"/>
    <lineage>
        <taxon>Eukaryota</taxon>
        <taxon>Viridiplantae</taxon>
        <taxon>Streptophyta</taxon>
        <taxon>Embryophyta</taxon>
        <taxon>Bryophyta</taxon>
        <taxon>Sphagnophytina</taxon>
        <taxon>Sphagnopsida</taxon>
        <taxon>Sphagnales</taxon>
        <taxon>Sphagnaceae</taxon>
        <taxon>Sphagnum</taxon>
    </lineage>
</organism>
<dbReference type="Pfam" id="PF05057">
    <property type="entry name" value="DUF676"/>
    <property type="match status" value="1"/>
</dbReference>
<dbReference type="InterPro" id="IPR029058">
    <property type="entry name" value="AB_hydrolase_fold"/>
</dbReference>
<dbReference type="InterPro" id="IPR044294">
    <property type="entry name" value="Lipase-like"/>
</dbReference>
<keyword evidence="3" id="KW-1185">Reference proteome</keyword>
<evidence type="ECO:0000259" key="1">
    <source>
        <dbReference type="Pfam" id="PF05057"/>
    </source>
</evidence>
<dbReference type="PANTHER" id="PTHR12482:SF11">
    <property type="entry name" value="LIPASE YOR059C ISOFORM X1"/>
    <property type="match status" value="1"/>
</dbReference>
<dbReference type="EMBL" id="OZ019900">
    <property type="protein sequence ID" value="CAK9233814.1"/>
    <property type="molecule type" value="Genomic_DNA"/>
</dbReference>